<dbReference type="InterPro" id="IPR005495">
    <property type="entry name" value="LptG/LptF_permease"/>
</dbReference>
<evidence type="ECO:0000256" key="6">
    <source>
        <dbReference type="SAM" id="Phobius"/>
    </source>
</evidence>
<organism evidence="7 8">
    <name type="scientific">Futiania mangrovi</name>
    <dbReference type="NCBI Taxonomy" id="2959716"/>
    <lineage>
        <taxon>Bacteria</taxon>
        <taxon>Pseudomonadati</taxon>
        <taxon>Pseudomonadota</taxon>
        <taxon>Alphaproteobacteria</taxon>
        <taxon>Futianiales</taxon>
        <taxon>Futianiaceae</taxon>
        <taxon>Futiania</taxon>
    </lineage>
</organism>
<evidence type="ECO:0000256" key="3">
    <source>
        <dbReference type="ARBA" id="ARBA00022692"/>
    </source>
</evidence>
<evidence type="ECO:0000256" key="5">
    <source>
        <dbReference type="ARBA" id="ARBA00023136"/>
    </source>
</evidence>
<accession>A0A9J6P9Q3</accession>
<keyword evidence="3 6" id="KW-0812">Transmembrane</keyword>
<proteinExistence type="predicted"/>
<dbReference type="GO" id="GO:0055085">
    <property type="term" value="P:transmembrane transport"/>
    <property type="evidence" value="ECO:0007669"/>
    <property type="project" value="InterPro"/>
</dbReference>
<reference evidence="7" key="1">
    <citation type="submission" date="2022-06" db="EMBL/GenBank/DDBJ databases">
        <title>Isolation and Genomics of Futiania mangrovii gen. nov., sp. nov., a Rare and Metabolically-versatile member in the Class Alphaproteobacteria.</title>
        <authorList>
            <person name="Liu L."/>
            <person name="Huang W.-C."/>
            <person name="Pan J."/>
            <person name="Li J."/>
            <person name="Huang Y."/>
            <person name="Du H."/>
            <person name="Liu Y."/>
            <person name="Li M."/>
        </authorList>
    </citation>
    <scope>NUCLEOTIDE SEQUENCE</scope>
    <source>
        <strain evidence="7">FT118</strain>
    </source>
</reference>
<dbReference type="GO" id="GO:0015920">
    <property type="term" value="P:lipopolysaccharide transport"/>
    <property type="evidence" value="ECO:0007669"/>
    <property type="project" value="TreeGrafter"/>
</dbReference>
<feature type="transmembrane region" description="Helical" evidence="6">
    <location>
        <begin position="49"/>
        <end position="77"/>
    </location>
</feature>
<name>A0A9J6P9Q3_9PROT</name>
<keyword evidence="4 6" id="KW-1133">Transmembrane helix</keyword>
<feature type="transmembrane region" description="Helical" evidence="6">
    <location>
        <begin position="12"/>
        <end position="29"/>
    </location>
</feature>
<dbReference type="GO" id="GO:0043190">
    <property type="term" value="C:ATP-binding cassette (ABC) transporter complex"/>
    <property type="evidence" value="ECO:0007669"/>
    <property type="project" value="InterPro"/>
</dbReference>
<dbReference type="Pfam" id="PF03739">
    <property type="entry name" value="LptF_LptG"/>
    <property type="match status" value="1"/>
</dbReference>
<evidence type="ECO:0000256" key="4">
    <source>
        <dbReference type="ARBA" id="ARBA00022989"/>
    </source>
</evidence>
<feature type="transmembrane region" description="Helical" evidence="6">
    <location>
        <begin position="334"/>
        <end position="357"/>
    </location>
</feature>
<dbReference type="PANTHER" id="PTHR33529">
    <property type="entry name" value="SLR0882 PROTEIN-RELATED"/>
    <property type="match status" value="1"/>
</dbReference>
<feature type="transmembrane region" description="Helical" evidence="6">
    <location>
        <begin position="97"/>
        <end position="122"/>
    </location>
</feature>
<dbReference type="EMBL" id="JAMZFT010000001">
    <property type="protein sequence ID" value="MCP1335653.1"/>
    <property type="molecule type" value="Genomic_DNA"/>
</dbReference>
<evidence type="ECO:0000256" key="1">
    <source>
        <dbReference type="ARBA" id="ARBA00004651"/>
    </source>
</evidence>
<comment type="caution">
    <text evidence="7">The sequence shown here is derived from an EMBL/GenBank/DDBJ whole genome shotgun (WGS) entry which is preliminary data.</text>
</comment>
<gene>
    <name evidence="7" type="primary">lptF</name>
    <name evidence="7" type="ORF">NJQ99_04455</name>
</gene>
<protein>
    <submittedName>
        <fullName evidence="7">LPS export ABC transporter permease LptF</fullName>
    </submittedName>
</protein>
<evidence type="ECO:0000313" key="8">
    <source>
        <dbReference type="Proteomes" id="UP001055804"/>
    </source>
</evidence>
<dbReference type="PANTHER" id="PTHR33529:SF6">
    <property type="entry name" value="YJGP_YJGQ FAMILY PERMEASE"/>
    <property type="match status" value="1"/>
</dbReference>
<dbReference type="NCBIfam" id="TIGR04407">
    <property type="entry name" value="LptF_YjgP"/>
    <property type="match status" value="1"/>
</dbReference>
<keyword evidence="2" id="KW-1003">Cell membrane</keyword>
<keyword evidence="5 6" id="KW-0472">Membrane</keyword>
<dbReference type="Proteomes" id="UP001055804">
    <property type="component" value="Unassembled WGS sequence"/>
</dbReference>
<evidence type="ECO:0000256" key="2">
    <source>
        <dbReference type="ARBA" id="ARBA00022475"/>
    </source>
</evidence>
<dbReference type="AlphaFoldDB" id="A0A9J6P9Q3"/>
<evidence type="ECO:0000313" key="7">
    <source>
        <dbReference type="EMBL" id="MCP1335653.1"/>
    </source>
</evidence>
<keyword evidence="8" id="KW-1185">Reference proteome</keyword>
<comment type="subcellular location">
    <subcellularLocation>
        <location evidence="1">Cell membrane</location>
        <topology evidence="1">Multi-pass membrane protein</topology>
    </subcellularLocation>
</comment>
<sequence>MGALFRYLFRQVLLPFVFFTLVLSVVIWLTQSLRILDVILNKGQSAITFLEIAALLMPKALVVVLPISLFCAVLYALHRLATESELVVIWAAGRSSLGIAAPVLMLGVLVTLVLYAFTLYLVPASARASRDKLFEIQTDLAAAVLEEGVFSTPVAGLTVYIREMRRSGEMLGIMVHDNRTPEAPVTYMAGSGALLSTGEGPRLVMLNGTIQRVSTDGRLDFLDFERYSYDLAQFAQATNERALKPSEQFIGELFFPEGDLDATQRWRLAAEGHEQLSTPLYALMLASVGICGLLGLGSMRRGMGTRILVIVAVAVVIRLSGLALQNLAVRIPPIIVLTYAWPLAATVVPMLLLAHGLPAWAKPRRRKAA</sequence>
<dbReference type="InterPro" id="IPR030922">
    <property type="entry name" value="LptF"/>
</dbReference>
<feature type="transmembrane region" description="Helical" evidence="6">
    <location>
        <begin position="278"/>
        <end position="296"/>
    </location>
</feature>
<feature type="transmembrane region" description="Helical" evidence="6">
    <location>
        <begin position="308"/>
        <end position="328"/>
    </location>
</feature>
<dbReference type="RefSeq" id="WP_269331590.1">
    <property type="nucleotide sequence ID" value="NZ_JAMZFT010000001.1"/>
</dbReference>